<evidence type="ECO:0000256" key="4">
    <source>
        <dbReference type="ARBA" id="ARBA00022989"/>
    </source>
</evidence>
<dbReference type="PANTHER" id="PTHR42948:SF1">
    <property type="entry name" value="TRANSPORTER"/>
    <property type="match status" value="1"/>
</dbReference>
<feature type="transmembrane region" description="Helical" evidence="6">
    <location>
        <begin position="12"/>
        <end position="31"/>
    </location>
</feature>
<proteinExistence type="predicted"/>
<dbReference type="Proteomes" id="UP001570511">
    <property type="component" value="Unassembled WGS sequence"/>
</dbReference>
<keyword evidence="8" id="KW-1185">Reference proteome</keyword>
<dbReference type="EMBL" id="JBGNYA010000001">
    <property type="protein sequence ID" value="MFA1612265.1"/>
    <property type="molecule type" value="Genomic_DNA"/>
</dbReference>
<feature type="transmembrane region" description="Helical" evidence="6">
    <location>
        <begin position="223"/>
        <end position="248"/>
    </location>
</feature>
<dbReference type="RefSeq" id="WP_372391069.1">
    <property type="nucleotide sequence ID" value="NZ_JBGNYA010000001.1"/>
</dbReference>
<dbReference type="PROSITE" id="PS50267">
    <property type="entry name" value="NA_NEUROTRAN_SYMP_3"/>
    <property type="match status" value="1"/>
</dbReference>
<feature type="transmembrane region" description="Helical" evidence="6">
    <location>
        <begin position="421"/>
        <end position="442"/>
    </location>
</feature>
<dbReference type="PRINTS" id="PR00176">
    <property type="entry name" value="NANEUSMPORT"/>
</dbReference>
<evidence type="ECO:0000256" key="5">
    <source>
        <dbReference type="ARBA" id="ARBA00023136"/>
    </source>
</evidence>
<accession>A0ABD5MEC6</accession>
<dbReference type="NCBIfam" id="NF037979">
    <property type="entry name" value="Na_transp"/>
    <property type="match status" value="1"/>
</dbReference>
<dbReference type="PANTHER" id="PTHR42948">
    <property type="entry name" value="TRANSPORTER"/>
    <property type="match status" value="1"/>
</dbReference>
<evidence type="ECO:0000313" key="8">
    <source>
        <dbReference type="Proteomes" id="UP001570511"/>
    </source>
</evidence>
<reference evidence="7 8" key="1">
    <citation type="submission" date="2024-08" db="EMBL/GenBank/DDBJ databases">
        <title>Halobellus sp. MBLA0158 whole genome sequence.</title>
        <authorList>
            <person name="Hwang C.Y."/>
            <person name="Cho E.-S."/>
            <person name="Seo M.-J."/>
        </authorList>
    </citation>
    <scope>NUCLEOTIDE SEQUENCE [LARGE SCALE GENOMIC DNA]</scope>
    <source>
        <strain evidence="7 8">MBLA0158</strain>
    </source>
</reference>
<feature type="transmembrane region" description="Helical" evidence="6">
    <location>
        <begin position="128"/>
        <end position="155"/>
    </location>
</feature>
<feature type="transmembrane region" description="Helical" evidence="6">
    <location>
        <begin position="383"/>
        <end position="401"/>
    </location>
</feature>
<dbReference type="InterPro" id="IPR047218">
    <property type="entry name" value="YocR/YhdH-like"/>
</dbReference>
<feature type="transmembrane region" description="Helical" evidence="6">
    <location>
        <begin position="43"/>
        <end position="65"/>
    </location>
</feature>
<sequence>MSQRETWATRAGFILAAVGSAVGLGNIWQFPFKTSEYGGATFLVVYLIAALGIGLPAMLAEFVIGRKSNLNAISAFEKLGHGNWKWVGVLGVGTGFWILSYYSVVGGWVLRYLGGSLTGAYFADPAGYFGSISAGLDALVLHAVFIALVVAIVAGGVEEGIEKATKLMVPSIVVILGVLAVWVVTLPGAAPGYGYFLSPDLSTLSLSVSFDPLPSFSGPLTDVIPFAVSQAFFSLSLGMGAMITYASYVGEDQSLFSDSLTVVVLNSAVGVLAGLVVIPLLFVQGIEPGSGGAGALFVSLATAFGELPAGRLVGVVFFAVVLIAALSSAISLLEVVTSYVVDNYGARRPRIASALGALIFLLGIPSAIDTAWLGWFDTLAYQLLLPLSVLGVLVFTGWVYGRPAVAELLSGSSLGEGVGLTWLWLARTIVILAVLLTLWLGVQTLFVDGAIVPPI</sequence>
<name>A0ABD5MEC6_9EURY</name>
<keyword evidence="4 6" id="KW-1133">Transmembrane helix</keyword>
<feature type="transmembrane region" description="Helical" evidence="6">
    <location>
        <begin position="260"/>
        <end position="282"/>
    </location>
</feature>
<keyword evidence="3 6" id="KW-0812">Transmembrane</keyword>
<dbReference type="CDD" id="cd10336">
    <property type="entry name" value="SLC6sbd_Tyt1-Like"/>
    <property type="match status" value="1"/>
</dbReference>
<feature type="transmembrane region" description="Helical" evidence="6">
    <location>
        <begin position="167"/>
        <end position="190"/>
    </location>
</feature>
<dbReference type="GO" id="GO:0016020">
    <property type="term" value="C:membrane"/>
    <property type="evidence" value="ECO:0007669"/>
    <property type="project" value="UniProtKB-SubCell"/>
</dbReference>
<feature type="transmembrane region" description="Helical" evidence="6">
    <location>
        <begin position="312"/>
        <end position="333"/>
    </location>
</feature>
<dbReference type="Pfam" id="PF00209">
    <property type="entry name" value="SNF"/>
    <property type="match status" value="2"/>
</dbReference>
<organism evidence="7 8">
    <name type="scientific">Halobellus rubicundus</name>
    <dbReference type="NCBI Taxonomy" id="2996466"/>
    <lineage>
        <taxon>Archaea</taxon>
        <taxon>Methanobacteriati</taxon>
        <taxon>Methanobacteriota</taxon>
        <taxon>Stenosarchaea group</taxon>
        <taxon>Halobacteria</taxon>
        <taxon>Halobacteriales</taxon>
        <taxon>Haloferacaceae</taxon>
        <taxon>Halobellus</taxon>
    </lineage>
</organism>
<feature type="transmembrane region" description="Helical" evidence="6">
    <location>
        <begin position="353"/>
        <end position="376"/>
    </location>
</feature>
<feature type="transmembrane region" description="Helical" evidence="6">
    <location>
        <begin position="86"/>
        <end position="108"/>
    </location>
</feature>
<protein>
    <submittedName>
        <fullName evidence="7">Sodium-dependent transporter</fullName>
    </submittedName>
</protein>
<dbReference type="AlphaFoldDB" id="A0ABD5MEC6"/>
<gene>
    <name evidence="7" type="ORF">OS889_14805</name>
</gene>
<dbReference type="InterPro" id="IPR037272">
    <property type="entry name" value="SNS_sf"/>
</dbReference>
<evidence type="ECO:0000256" key="3">
    <source>
        <dbReference type="ARBA" id="ARBA00022692"/>
    </source>
</evidence>
<comment type="subcellular location">
    <subcellularLocation>
        <location evidence="1">Membrane</location>
        <topology evidence="1">Multi-pass membrane protein</topology>
    </subcellularLocation>
</comment>
<evidence type="ECO:0000256" key="2">
    <source>
        <dbReference type="ARBA" id="ARBA00022448"/>
    </source>
</evidence>
<comment type="caution">
    <text evidence="7">The sequence shown here is derived from an EMBL/GenBank/DDBJ whole genome shotgun (WGS) entry which is preliminary data.</text>
</comment>
<dbReference type="InterPro" id="IPR000175">
    <property type="entry name" value="Na/ntran_symport"/>
</dbReference>
<keyword evidence="2" id="KW-0813">Transport</keyword>
<dbReference type="SUPFAM" id="SSF161070">
    <property type="entry name" value="SNF-like"/>
    <property type="match status" value="1"/>
</dbReference>
<feature type="transmembrane region" description="Helical" evidence="6">
    <location>
        <begin position="288"/>
        <end position="305"/>
    </location>
</feature>
<keyword evidence="5 6" id="KW-0472">Membrane</keyword>
<evidence type="ECO:0000256" key="1">
    <source>
        <dbReference type="ARBA" id="ARBA00004141"/>
    </source>
</evidence>
<evidence type="ECO:0000313" key="7">
    <source>
        <dbReference type="EMBL" id="MFA1612265.1"/>
    </source>
</evidence>
<evidence type="ECO:0000256" key="6">
    <source>
        <dbReference type="SAM" id="Phobius"/>
    </source>
</evidence>